<organism evidence="3 4">
    <name type="scientific">Oidiodendron maius (strain Zn)</name>
    <dbReference type="NCBI Taxonomy" id="913774"/>
    <lineage>
        <taxon>Eukaryota</taxon>
        <taxon>Fungi</taxon>
        <taxon>Dikarya</taxon>
        <taxon>Ascomycota</taxon>
        <taxon>Pezizomycotina</taxon>
        <taxon>Leotiomycetes</taxon>
        <taxon>Leotiomycetes incertae sedis</taxon>
        <taxon>Myxotrichaceae</taxon>
        <taxon>Oidiodendron</taxon>
    </lineage>
</organism>
<accession>A0A0C3DVP1</accession>
<feature type="domain" description="N-acetyltransferase" evidence="2">
    <location>
        <begin position="815"/>
        <end position="859"/>
    </location>
</feature>
<feature type="compositionally biased region" description="Basic and acidic residues" evidence="1">
    <location>
        <begin position="9"/>
        <end position="43"/>
    </location>
</feature>
<evidence type="ECO:0000313" key="4">
    <source>
        <dbReference type="Proteomes" id="UP000054321"/>
    </source>
</evidence>
<dbReference type="EMBL" id="KN832871">
    <property type="protein sequence ID" value="KIN06138.1"/>
    <property type="molecule type" value="Genomic_DNA"/>
</dbReference>
<dbReference type="InterPro" id="IPR000182">
    <property type="entry name" value="GNAT_dom"/>
</dbReference>
<feature type="region of interest" description="Disordered" evidence="1">
    <location>
        <begin position="474"/>
        <end position="493"/>
    </location>
</feature>
<protein>
    <recommendedName>
        <fullName evidence="2">N-acetyltransferase domain-containing protein</fullName>
    </recommendedName>
</protein>
<feature type="compositionally biased region" description="Polar residues" evidence="1">
    <location>
        <begin position="127"/>
        <end position="138"/>
    </location>
</feature>
<dbReference type="GO" id="GO:0016747">
    <property type="term" value="F:acyltransferase activity, transferring groups other than amino-acyl groups"/>
    <property type="evidence" value="ECO:0007669"/>
    <property type="project" value="InterPro"/>
</dbReference>
<feature type="region of interest" description="Disordered" evidence="1">
    <location>
        <begin position="289"/>
        <end position="322"/>
    </location>
</feature>
<evidence type="ECO:0000313" key="3">
    <source>
        <dbReference type="EMBL" id="KIN06138.1"/>
    </source>
</evidence>
<reference evidence="4" key="2">
    <citation type="submission" date="2015-01" db="EMBL/GenBank/DDBJ databases">
        <title>Evolutionary Origins and Diversification of the Mycorrhizal Mutualists.</title>
        <authorList>
            <consortium name="DOE Joint Genome Institute"/>
            <consortium name="Mycorrhizal Genomics Consortium"/>
            <person name="Kohler A."/>
            <person name="Kuo A."/>
            <person name="Nagy L.G."/>
            <person name="Floudas D."/>
            <person name="Copeland A."/>
            <person name="Barry K.W."/>
            <person name="Cichocki N."/>
            <person name="Veneault-Fourrey C."/>
            <person name="LaButti K."/>
            <person name="Lindquist E.A."/>
            <person name="Lipzen A."/>
            <person name="Lundell T."/>
            <person name="Morin E."/>
            <person name="Murat C."/>
            <person name="Riley R."/>
            <person name="Ohm R."/>
            <person name="Sun H."/>
            <person name="Tunlid A."/>
            <person name="Henrissat B."/>
            <person name="Grigoriev I.V."/>
            <person name="Hibbett D.S."/>
            <person name="Martin F."/>
        </authorList>
    </citation>
    <scope>NUCLEOTIDE SEQUENCE [LARGE SCALE GENOMIC DNA]</scope>
    <source>
        <strain evidence="4">Zn</strain>
    </source>
</reference>
<dbReference type="OrthoDB" id="2129362at2759"/>
<feature type="region of interest" description="Disordered" evidence="1">
    <location>
        <begin position="1"/>
        <end position="146"/>
    </location>
</feature>
<feature type="compositionally biased region" description="Polar residues" evidence="1">
    <location>
        <begin position="289"/>
        <end position="315"/>
    </location>
</feature>
<feature type="compositionally biased region" description="Polar residues" evidence="1">
    <location>
        <begin position="96"/>
        <end position="112"/>
    </location>
</feature>
<dbReference type="InterPro" id="IPR016181">
    <property type="entry name" value="Acyl_CoA_acyltransferase"/>
</dbReference>
<dbReference type="SUPFAM" id="SSF55729">
    <property type="entry name" value="Acyl-CoA N-acyltransferases (Nat)"/>
    <property type="match status" value="1"/>
</dbReference>
<keyword evidence="4" id="KW-1185">Reference proteome</keyword>
<sequence length="956" mass="106686">MRRAKYHIPMHEKTDADKLPRSDGTDLTDEQRSKLFNGDERDATASGRLSDPAGSRGKKIELRDLGSSSNLIISADRPKEEPNKFPPAAVLFKPEGSTNTAAGISIRPSSMATGPKNKPHTPERSTHQSQTSDQTDGETPNKIEAVTPRRQGPIHIEYNISDMPPHLRGLEMNGQSSPLPNLRTSSRNKQYSHSLQPRTCTEVSNAPHDLDSLQTPQKTTAPAAVAIWRVSPDRQAKQLQDSPTYAASIEVNEFLPSVEKGIIGHERMAPVQSPSTISVSQDVAFEPSFSQKTGVESEQNLDGAQQDRTAPTSHTILPPLSPISPCTMQTPSSQPADHKSRQLQFSVENTENFLAFLQKKEKGKEKESHESWKKYVTPGRIPLHGDRESSFKQDGHFQSTTRITQPGNIQVNTTAQSLTHSPNEITAPAKNGIEVQTYMPIREVDAFNGQGGFSISRAGHINLHSSFTARNVDPKAPSADHVNAPRDNGKPNNVTLKASHGWEDTRLISAGDIQKALLSEIMAYNPPKPGAPRLTTESLVSKSGLASQRSEDSFCDGVSDAGVETSKENVRATHGRVTNDDIPAWEISGHQFRLDWEYERLTADLSYMPEYISVDWLPFVPRGTAVAVDTSTEEFRQGKLPVYGTVLGEEIIQPDCIPDTSNSENEQKRLRQTAEMDCIVFTRKRKKRHRQTEMFAAESEARHKEIAAIELAPHPYAPAIPIYLRPVLPKDVAGMRAIYNYYSKNSIIPEDQDEILEEDIMGIIQLCQREKMPCVVAIKGTVPALQTQQHYEKSSKSLLHQFETVIGFGFAQTYGYGIGGIREGRSRTTAELQFYVHHEYTRKGIGRSLLDRLIQSMSHSYAAKDGYDWINPKDDPVYNSGSLRLWHKLVIQLPVEARDDTNLSWFTEFLTRYWFDQEARLKNFARSSVHGSQARFLDVVVFSKTSSIEMEHPPFL</sequence>
<dbReference type="Pfam" id="PF00583">
    <property type="entry name" value="Acetyltransf_1"/>
    <property type="match status" value="1"/>
</dbReference>
<dbReference type="InParanoid" id="A0A0C3DVP1"/>
<dbReference type="Proteomes" id="UP000054321">
    <property type="component" value="Unassembled WGS sequence"/>
</dbReference>
<proteinExistence type="predicted"/>
<dbReference type="AlphaFoldDB" id="A0A0C3DVP1"/>
<gene>
    <name evidence="3" type="ORF">OIDMADRAFT_24473</name>
</gene>
<dbReference type="CDD" id="cd04301">
    <property type="entry name" value="NAT_SF"/>
    <property type="match status" value="1"/>
</dbReference>
<dbReference type="Gene3D" id="3.40.630.30">
    <property type="match status" value="1"/>
</dbReference>
<evidence type="ECO:0000259" key="2">
    <source>
        <dbReference type="Pfam" id="PF00583"/>
    </source>
</evidence>
<evidence type="ECO:0000256" key="1">
    <source>
        <dbReference type="SAM" id="MobiDB-lite"/>
    </source>
</evidence>
<dbReference type="HOGENOM" id="CLU_308610_0_0_1"/>
<name>A0A0C3DVP1_OIDMZ</name>
<reference evidence="3 4" key="1">
    <citation type="submission" date="2014-04" db="EMBL/GenBank/DDBJ databases">
        <authorList>
            <consortium name="DOE Joint Genome Institute"/>
            <person name="Kuo A."/>
            <person name="Martino E."/>
            <person name="Perotto S."/>
            <person name="Kohler A."/>
            <person name="Nagy L.G."/>
            <person name="Floudas D."/>
            <person name="Copeland A."/>
            <person name="Barry K.W."/>
            <person name="Cichocki N."/>
            <person name="Veneault-Fourrey C."/>
            <person name="LaButti K."/>
            <person name="Lindquist E.A."/>
            <person name="Lipzen A."/>
            <person name="Lundell T."/>
            <person name="Morin E."/>
            <person name="Murat C."/>
            <person name="Sun H."/>
            <person name="Tunlid A."/>
            <person name="Henrissat B."/>
            <person name="Grigoriev I.V."/>
            <person name="Hibbett D.S."/>
            <person name="Martin F."/>
            <person name="Nordberg H.P."/>
            <person name="Cantor M.N."/>
            <person name="Hua S.X."/>
        </authorList>
    </citation>
    <scope>NUCLEOTIDE SEQUENCE [LARGE SCALE GENOMIC DNA]</scope>
    <source>
        <strain evidence="3 4">Zn</strain>
    </source>
</reference>